<keyword evidence="2" id="KW-0496">Mitochondrion</keyword>
<dbReference type="EMBL" id="MZ156064">
    <property type="protein sequence ID" value="QWK44970.1"/>
    <property type="molecule type" value="Genomic_DNA"/>
</dbReference>
<dbReference type="AlphaFoldDB" id="A0A8F0K0Z5"/>
<protein>
    <recommendedName>
        <fullName evidence="1">Reverse transcriptase domain-containing protein</fullName>
    </recommendedName>
</protein>
<geneLocation type="mitochondrion" evidence="2"/>
<name>A0A8F0K0Z5_9PHAE</name>
<dbReference type="GO" id="GO:0090615">
    <property type="term" value="P:mitochondrial mRNA processing"/>
    <property type="evidence" value="ECO:0007669"/>
    <property type="project" value="TreeGrafter"/>
</dbReference>
<dbReference type="PANTHER" id="PTHR33642">
    <property type="entry name" value="COX1/OXI3 INTRON 1 PROTEIN-RELATED"/>
    <property type="match status" value="1"/>
</dbReference>
<evidence type="ECO:0000313" key="2">
    <source>
        <dbReference type="EMBL" id="QWK44970.1"/>
    </source>
</evidence>
<feature type="domain" description="Reverse transcriptase" evidence="1">
    <location>
        <begin position="233"/>
        <end position="501"/>
    </location>
</feature>
<gene>
    <name evidence="2" type="primary">orf685</name>
</gene>
<reference evidence="2" key="1">
    <citation type="journal article" date="2021" name="Genome Biol. Evol.">
        <title>Genomic rearrangements and sequence evolution across brown algal organelles.</title>
        <authorList>
            <person name="Starko S."/>
            <person name="Bringloe T.T."/>
            <person name="Gomez M.S."/>
            <person name="Darby H."/>
            <person name="Graham S.W."/>
            <person name="Martone P.T."/>
        </authorList>
    </citation>
    <scope>NUCLEOTIDE SEQUENCE</scope>
</reference>
<dbReference type="Pfam" id="PF01348">
    <property type="entry name" value="Intron_maturas2"/>
    <property type="match status" value="1"/>
</dbReference>
<sequence length="685" mass="78451">MTYKVSLFFQVKFCIKASDLPTDGNLRGTAACLKRKLKEYFRATLVHGQVNKRQFKHSKGIRSGMLAFHANSSTRLRRPQLYVVVESLGISSERRRISTIKEWADPNIRYRGRIYRNSGYPKPGNGYGYGGVVLVARGFKLLIIGHESARKMKDTSLLKSYSSFPSGRERLRQIVTQNRENPSHVNQKVLSLISSYDMLEAAYLKIKSKSENITEKVGGKIVNGVSVRWLKDLSRDLGSGSYKPLLSSRVLIPKSQGGGHSLDISFPRDKVVQESVCTVLQSIYEPSFIDYSHGFRPGRSCHTALKEVKMSFAGVSWFIGGDIEKCFDSIDYRILSTFLERRIKDKGFFDLYWKMVKAGYMSFGKVNQPATFQGSVISPLLSNIYLHELDVWVMSKKKTFNIEKRRKAISVYSKCVGVKEEAKIAHRSGISSIDFNFKRLRYVRYAADFFIGIIGSKSDGKLLIAELREFLLDTLKFDFNLTKIKLTHSMSEKTFFLGTWVKIIPVLGYQTKTNKAGQITCVLSRPQLRIPLKRLVERLEFKGFLGPKRQTPTRQGWLIAFTPFQIVDYYNRVYKGLANYYSFVDDKSLLQKVHYILKTSCVLTLAAKLRLRTKKKVYSKFGVNLIIKENEKVVGSFKPYVYTKPTFNHSVYDPLKSMEVYFSFRTKEYVFQSENCPICVSSDKI</sequence>
<dbReference type="CDD" id="cd01651">
    <property type="entry name" value="RT_G2_intron"/>
    <property type="match status" value="1"/>
</dbReference>
<dbReference type="PROSITE" id="PS50878">
    <property type="entry name" value="RT_POL"/>
    <property type="match status" value="1"/>
</dbReference>
<accession>A0A8F0K0Z5</accession>
<dbReference type="PANTHER" id="PTHR33642:SF4">
    <property type="entry name" value="COX1_OXI3 INTRON 1 PROTEIN-RELATED"/>
    <property type="match status" value="1"/>
</dbReference>
<proteinExistence type="predicted"/>
<evidence type="ECO:0000259" key="1">
    <source>
        <dbReference type="PROSITE" id="PS50878"/>
    </source>
</evidence>
<dbReference type="InterPro" id="IPR024937">
    <property type="entry name" value="Domain_X"/>
</dbReference>
<dbReference type="GO" id="GO:0006315">
    <property type="term" value="P:homing of group II introns"/>
    <property type="evidence" value="ECO:0007669"/>
    <property type="project" value="TreeGrafter"/>
</dbReference>
<dbReference type="SUPFAM" id="SSF56672">
    <property type="entry name" value="DNA/RNA polymerases"/>
    <property type="match status" value="1"/>
</dbReference>
<dbReference type="GO" id="GO:0003964">
    <property type="term" value="F:RNA-directed DNA polymerase activity"/>
    <property type="evidence" value="ECO:0007669"/>
    <property type="project" value="TreeGrafter"/>
</dbReference>
<dbReference type="Pfam" id="PF00078">
    <property type="entry name" value="RVT_1"/>
    <property type="match status" value="1"/>
</dbReference>
<organism evidence="2">
    <name type="scientific">Protohalopteris sp</name>
    <dbReference type="NCBI Taxonomy" id="2843287"/>
    <lineage>
        <taxon>Eukaryota</taxon>
        <taxon>Sar</taxon>
        <taxon>Stramenopiles</taxon>
        <taxon>Ochrophyta</taxon>
        <taxon>PX clade</taxon>
        <taxon>Phaeophyceae</taxon>
        <taxon>Sphacelariales</taxon>
        <taxon>Stypocaulaceae</taxon>
        <taxon>Protohalopteris</taxon>
    </lineage>
</organism>
<dbReference type="InterPro" id="IPR043502">
    <property type="entry name" value="DNA/RNA_pol_sf"/>
</dbReference>
<dbReference type="GO" id="GO:0005739">
    <property type="term" value="C:mitochondrion"/>
    <property type="evidence" value="ECO:0007669"/>
    <property type="project" value="TreeGrafter"/>
</dbReference>
<dbReference type="InterPro" id="IPR000477">
    <property type="entry name" value="RT_dom"/>
</dbReference>